<feature type="compositionally biased region" description="Low complexity" evidence="1">
    <location>
        <begin position="83"/>
        <end position="97"/>
    </location>
</feature>
<feature type="region of interest" description="Disordered" evidence="1">
    <location>
        <begin position="165"/>
        <end position="185"/>
    </location>
</feature>
<evidence type="ECO:0000313" key="2">
    <source>
        <dbReference type="EnsemblPlants" id="LPERR08G17920.1"/>
    </source>
</evidence>
<dbReference type="eggNOG" id="ENOG502SC7G">
    <property type="taxonomic scope" value="Eukaryota"/>
</dbReference>
<feature type="compositionally biased region" description="Basic and acidic residues" evidence="1">
    <location>
        <begin position="813"/>
        <end position="836"/>
    </location>
</feature>
<dbReference type="Gramene" id="LPERR08G17920.1">
    <property type="protein sequence ID" value="LPERR08G17920.1"/>
    <property type="gene ID" value="LPERR08G17920"/>
</dbReference>
<sequence length="979" mass="106131">MESAVHKSGGGGGEGGSGGGNHHLVCHACGYQYPNAHPSAKQRRAHRKNCGNNPPSSPAAAVAGVEEEKLLRDGGGGGGEGDGASAADSGGVLLGSAEKVGNVADDDGNAERSSPQVNVVQIVHSKCTEDCVVSGELNPSGNDSKASGTENNEIQNEAVTRLPENLPHFDDKHPSESAISSDQCQDGTSLLVPEQKDGETLNFEFSADEISKSNVVSLETVAALSKDGIGNNEDDFSFLERPKTVEEDTSVEDSDVVSKEQIPCEETVSSMEQSSVMFTNSMDDVSNSAKEPINLLGDKVSCVEKHVCLDEASSNDLSQLASGASHSDAPDTDKPQHQDDCATQTPDQLIIPKEMDTDGGLQFPDADVNIKALSGAVGHADEDKTAVNFSKNVCAPHSTVEGDIQDSVRQTSDMTLMPPQVDLSEVSTSSTSHDIDKITNEEGIDERSPDVNLTSHEVNEVHGIDVEEIPQNEDNTAYNDPQECNTVCATCDFEENIQNEEIIAEVSPHKITTVQGTCNVEEKEQIEEFDGSRDIEETRQSDAHVETSDKINVPIEETKQSDAHVETSDKINVLSSLENVEEEQKYKEITADPSLEINVQLSKVDVETTTDRTAYEVNTVNITENVEEKKQNEEITMDPTSNINMICSTATDEKKQNDEISVGPSSDETIVPHDKYNVEENNEETVLVSKPNKINVVGTTDSVEDKNQNGEVTFETTSHEDSAICIHTIDNVEEKKGDELSPDSTSHQLDMESSADNVEEKRQTEDITTDPSSHESDTLNIIDGAEIKKQDTEVAADPAAGKFDVPQSTDDAEERKETVSTHDLKVHNRTENKEQDAEFAVKPASDKTDDPQSVDDTEQTKQKEETVSTDDPKVDDQNEEIADKEVIVDSDKNHISLKSLLTEKAAETKEKKPSTKDRVLSFRRRVSKDGASPVKPGSPKAAAVSGQQDWNSPARLPAEKKPKAKKQQWVPFICCHSMN</sequence>
<feature type="compositionally biased region" description="Basic and acidic residues" evidence="1">
    <location>
        <begin position="858"/>
        <end position="894"/>
    </location>
</feature>
<dbReference type="PANTHER" id="PTHR35746">
    <property type="entry name" value="PENTATRICOPEPTIDE REPEAT (PPR) SUPERFAMILY PROTEIN"/>
    <property type="match status" value="1"/>
</dbReference>
<dbReference type="HOGENOM" id="CLU_318954_0_0_1"/>
<feature type="compositionally biased region" description="Basic and acidic residues" evidence="1">
    <location>
        <begin position="904"/>
        <end position="920"/>
    </location>
</feature>
<dbReference type="PANTHER" id="PTHR35746:SF1">
    <property type="entry name" value="PENTATRICOPEPTIDE REPEAT (PPR) SUPERFAMILY PROTEIN"/>
    <property type="match status" value="1"/>
</dbReference>
<evidence type="ECO:0000313" key="3">
    <source>
        <dbReference type="Proteomes" id="UP000032180"/>
    </source>
</evidence>
<organism evidence="2 3">
    <name type="scientific">Leersia perrieri</name>
    <dbReference type="NCBI Taxonomy" id="77586"/>
    <lineage>
        <taxon>Eukaryota</taxon>
        <taxon>Viridiplantae</taxon>
        <taxon>Streptophyta</taxon>
        <taxon>Embryophyta</taxon>
        <taxon>Tracheophyta</taxon>
        <taxon>Spermatophyta</taxon>
        <taxon>Magnoliopsida</taxon>
        <taxon>Liliopsida</taxon>
        <taxon>Poales</taxon>
        <taxon>Poaceae</taxon>
        <taxon>BOP clade</taxon>
        <taxon>Oryzoideae</taxon>
        <taxon>Oryzeae</taxon>
        <taxon>Oryzinae</taxon>
        <taxon>Leersia</taxon>
    </lineage>
</organism>
<feature type="region of interest" description="Disordered" evidence="1">
    <location>
        <begin position="1"/>
        <end position="21"/>
    </location>
</feature>
<dbReference type="EnsemblPlants" id="LPERR08G17920.1">
    <property type="protein sequence ID" value="LPERR08G17920.1"/>
    <property type="gene ID" value="LPERR08G17920"/>
</dbReference>
<dbReference type="AlphaFoldDB" id="A0A0D9X9Z9"/>
<feature type="region of interest" description="Disordered" evidence="1">
    <location>
        <begin position="733"/>
        <end position="967"/>
    </location>
</feature>
<dbReference type="Proteomes" id="UP000032180">
    <property type="component" value="Chromosome 8"/>
</dbReference>
<accession>A0A0D9X9Z9</accession>
<feature type="compositionally biased region" description="Basic residues" evidence="1">
    <location>
        <begin position="40"/>
        <end position="49"/>
    </location>
</feature>
<feature type="compositionally biased region" description="Gly residues" evidence="1">
    <location>
        <begin position="73"/>
        <end position="82"/>
    </location>
</feature>
<feature type="region of interest" description="Disordered" evidence="1">
    <location>
        <begin position="319"/>
        <end position="342"/>
    </location>
</feature>
<protein>
    <submittedName>
        <fullName evidence="2">Uncharacterized protein</fullName>
    </submittedName>
</protein>
<reference evidence="3" key="2">
    <citation type="submission" date="2013-12" db="EMBL/GenBank/DDBJ databases">
        <authorList>
            <person name="Yu Y."/>
            <person name="Lee S."/>
            <person name="de Baynast K."/>
            <person name="Wissotski M."/>
            <person name="Liu L."/>
            <person name="Talag J."/>
            <person name="Goicoechea J."/>
            <person name="Angelova A."/>
            <person name="Jetty R."/>
            <person name="Kudrna D."/>
            <person name="Golser W."/>
            <person name="Rivera L."/>
            <person name="Zhang J."/>
            <person name="Wing R."/>
        </authorList>
    </citation>
    <scope>NUCLEOTIDE SEQUENCE</scope>
</reference>
<dbReference type="STRING" id="77586.A0A0D9X9Z9"/>
<proteinExistence type="predicted"/>
<reference evidence="2" key="3">
    <citation type="submission" date="2015-04" db="UniProtKB">
        <authorList>
            <consortium name="EnsemblPlants"/>
        </authorList>
    </citation>
    <scope>IDENTIFICATION</scope>
</reference>
<feature type="compositionally biased region" description="Gly residues" evidence="1">
    <location>
        <begin position="8"/>
        <end position="21"/>
    </location>
</feature>
<feature type="compositionally biased region" description="Basic and acidic residues" evidence="1">
    <location>
        <begin position="328"/>
        <end position="340"/>
    </location>
</feature>
<feature type="compositionally biased region" description="Low complexity" evidence="1">
    <location>
        <begin position="51"/>
        <end position="64"/>
    </location>
</feature>
<name>A0A0D9X9Z9_9ORYZ</name>
<reference evidence="2 3" key="1">
    <citation type="submission" date="2012-08" db="EMBL/GenBank/DDBJ databases">
        <title>Oryza genome evolution.</title>
        <authorList>
            <person name="Wing R.A."/>
        </authorList>
    </citation>
    <scope>NUCLEOTIDE SEQUENCE</scope>
</reference>
<feature type="region of interest" description="Disordered" evidence="1">
    <location>
        <begin position="35"/>
        <end position="117"/>
    </location>
</feature>
<keyword evidence="3" id="KW-1185">Reference proteome</keyword>
<feature type="region of interest" description="Disordered" evidence="1">
    <location>
        <begin position="242"/>
        <end position="272"/>
    </location>
</feature>
<evidence type="ECO:0000256" key="1">
    <source>
        <dbReference type="SAM" id="MobiDB-lite"/>
    </source>
</evidence>